<keyword evidence="1" id="KW-0175">Coiled coil</keyword>
<comment type="caution">
    <text evidence="2">The sequence shown here is derived from an EMBL/GenBank/DDBJ whole genome shotgun (WGS) entry which is preliminary data.</text>
</comment>
<reference evidence="2 3" key="1">
    <citation type="journal article" date="2021" name="Sci. Rep.">
        <title>The genome of the diatom Chaetoceros tenuissimus carries an ancient integrated fragment of an extant virus.</title>
        <authorList>
            <person name="Hongo Y."/>
            <person name="Kimura K."/>
            <person name="Takaki Y."/>
            <person name="Yoshida Y."/>
            <person name="Baba S."/>
            <person name="Kobayashi G."/>
            <person name="Nagasaki K."/>
            <person name="Hano T."/>
            <person name="Tomaru Y."/>
        </authorList>
    </citation>
    <scope>NUCLEOTIDE SEQUENCE [LARGE SCALE GENOMIC DNA]</scope>
    <source>
        <strain evidence="2 3">NIES-3715</strain>
    </source>
</reference>
<dbReference type="EMBL" id="BLLK01000038">
    <property type="protein sequence ID" value="GFH50236.1"/>
    <property type="molecule type" value="Genomic_DNA"/>
</dbReference>
<dbReference type="Proteomes" id="UP001054902">
    <property type="component" value="Unassembled WGS sequence"/>
</dbReference>
<keyword evidence="3" id="KW-1185">Reference proteome</keyword>
<proteinExistence type="predicted"/>
<feature type="coiled-coil region" evidence="1">
    <location>
        <begin position="228"/>
        <end position="394"/>
    </location>
</feature>
<evidence type="ECO:0000313" key="3">
    <source>
        <dbReference type="Proteomes" id="UP001054902"/>
    </source>
</evidence>
<feature type="coiled-coil region" evidence="1">
    <location>
        <begin position="41"/>
        <end position="189"/>
    </location>
</feature>
<accession>A0AAD3H4Q8</accession>
<name>A0AAD3H4Q8_9STRA</name>
<feature type="coiled-coil region" evidence="1">
    <location>
        <begin position="542"/>
        <end position="584"/>
    </location>
</feature>
<evidence type="ECO:0000313" key="2">
    <source>
        <dbReference type="EMBL" id="GFH50236.1"/>
    </source>
</evidence>
<evidence type="ECO:0000256" key="1">
    <source>
        <dbReference type="SAM" id="Coils"/>
    </source>
</evidence>
<protein>
    <submittedName>
        <fullName evidence="2">Uncharacterized protein</fullName>
    </submittedName>
</protein>
<sequence>MQKLKAFVQAKQREHEKAKTDMKQRIKYLVKKASKMINDCIGELQTQLQLKSEEYQTLESKRKEEQQDHVTLYQEKDEKIANLSEDLRSKTEVHNAELKSLCSTNKSLEERLKAKQSEHDRALSKKDDEIKTLLSNVSGLECQLAAKQEDLDTVVTSNQLERQTLEVAVSQKEEQIKKLKNKLHATQKEHGLYIEKNEKIQQQIQHQQHQLQWWSQQQYQQNELQWRSQQQYQQLQSLERKRKKEQEAHQNEINEMRQCMLRLESKLEETLESKGQQFGDLTKQNGELEQKLQRKIAQCGLLEKKQEADQEHHKRLYSRMNDHILNLDSELENTLELKQQQFEDLTKQNGELEQKLQAKVEQCGSLEKKQGAEEKDYKREYSRMKELILNLKSKVEKMSKSKRQQFYELTKQNGELDSRLQTKSKQCNLLEDEQVEYKAVIKKKDEVITNKRSGEAQIQEKQDEYEAVIQKKDEVITMLLSNKRSYQEQENPEAQSSKIKKLRSDCGRVESVISQQLKEKEKEYNDLVLMIDNKVNSLVDEKHKLSNMLELKDDQISQLEVEGKERLKEMEQKSQQEVETSSRNSTTNKKILRACPNFSRSSNQNLNAPSVYILLRIHT</sequence>
<gene>
    <name evidence="2" type="ORF">CTEN210_06712</name>
</gene>
<organism evidence="2 3">
    <name type="scientific">Chaetoceros tenuissimus</name>
    <dbReference type="NCBI Taxonomy" id="426638"/>
    <lineage>
        <taxon>Eukaryota</taxon>
        <taxon>Sar</taxon>
        <taxon>Stramenopiles</taxon>
        <taxon>Ochrophyta</taxon>
        <taxon>Bacillariophyta</taxon>
        <taxon>Coscinodiscophyceae</taxon>
        <taxon>Chaetocerotophycidae</taxon>
        <taxon>Chaetocerotales</taxon>
        <taxon>Chaetocerotaceae</taxon>
        <taxon>Chaetoceros</taxon>
    </lineage>
</organism>
<dbReference type="AlphaFoldDB" id="A0AAD3H4Q8"/>